<protein>
    <submittedName>
        <fullName evidence="3">AbrB/MazE/SpoVT family DNA-binding domain-containing protein</fullName>
    </submittedName>
</protein>
<evidence type="ECO:0000313" key="3">
    <source>
        <dbReference type="EMBL" id="HGI30373.1"/>
    </source>
</evidence>
<gene>
    <name evidence="3" type="ORF">ENV30_03585</name>
</gene>
<evidence type="ECO:0000256" key="1">
    <source>
        <dbReference type="PROSITE-ProRule" id="PRU01076"/>
    </source>
</evidence>
<comment type="caution">
    <text evidence="3">The sequence shown here is derived from an EMBL/GenBank/DDBJ whole genome shotgun (WGS) entry which is preliminary data.</text>
</comment>
<feature type="domain" description="SpoVT-AbrB" evidence="2">
    <location>
        <begin position="2"/>
        <end position="47"/>
    </location>
</feature>
<dbReference type="InterPro" id="IPR037914">
    <property type="entry name" value="SpoVT-AbrB_sf"/>
</dbReference>
<dbReference type="Gene3D" id="2.10.260.10">
    <property type="match status" value="1"/>
</dbReference>
<evidence type="ECO:0000259" key="2">
    <source>
        <dbReference type="PROSITE" id="PS51740"/>
    </source>
</evidence>
<dbReference type="EMBL" id="DTFV01000054">
    <property type="protein sequence ID" value="HGI30373.1"/>
    <property type="molecule type" value="Genomic_DNA"/>
</dbReference>
<sequence>MLEILTIGKKNQIVIPKKIRKRLGLHEGRKLLLEVEENRMVLVALPQSIEEIAGIGKGLYEDGYLDRLRREWDEKSLR</sequence>
<dbReference type="InterPro" id="IPR007159">
    <property type="entry name" value="SpoVT-AbrB_dom"/>
</dbReference>
<proteinExistence type="predicted"/>
<dbReference type="GO" id="GO:0003677">
    <property type="term" value="F:DNA binding"/>
    <property type="evidence" value="ECO:0007669"/>
    <property type="project" value="UniProtKB-UniRule"/>
</dbReference>
<dbReference type="SUPFAM" id="SSF89447">
    <property type="entry name" value="AbrB/MazE/MraZ-like"/>
    <property type="match status" value="1"/>
</dbReference>
<dbReference type="Pfam" id="PF04014">
    <property type="entry name" value="MazE_antitoxin"/>
    <property type="match status" value="1"/>
</dbReference>
<dbReference type="NCBIfam" id="TIGR01439">
    <property type="entry name" value="lp_hng_hel_AbrB"/>
    <property type="match status" value="1"/>
</dbReference>
<keyword evidence="1 3" id="KW-0238">DNA-binding</keyword>
<dbReference type="PROSITE" id="PS51740">
    <property type="entry name" value="SPOVT_ABRB"/>
    <property type="match status" value="1"/>
</dbReference>
<reference evidence="3" key="1">
    <citation type="journal article" date="2020" name="mSystems">
        <title>Genome- and Community-Level Interaction Insights into Carbon Utilization and Element Cycling Functions of Hydrothermarchaeota in Hydrothermal Sediment.</title>
        <authorList>
            <person name="Zhou Z."/>
            <person name="Liu Y."/>
            <person name="Xu W."/>
            <person name="Pan J."/>
            <person name="Luo Z.H."/>
            <person name="Li M."/>
        </authorList>
    </citation>
    <scope>NUCLEOTIDE SEQUENCE [LARGE SCALE GENOMIC DNA]</scope>
    <source>
        <strain evidence="3">SpSt-747</strain>
    </source>
</reference>
<accession>A0A7V4DDG9</accession>
<name>A0A7V4DDG9_9BACT</name>
<organism evidence="3">
    <name type="scientific">Candidatus Caldatribacterium californiense</name>
    <dbReference type="NCBI Taxonomy" id="1454726"/>
    <lineage>
        <taxon>Bacteria</taxon>
        <taxon>Pseudomonadati</taxon>
        <taxon>Atribacterota</taxon>
        <taxon>Atribacteria</taxon>
        <taxon>Atribacterales</taxon>
        <taxon>Candidatus Caldatribacteriaceae</taxon>
        <taxon>Candidatus Caldatribacterium</taxon>
    </lineage>
</organism>
<dbReference type="SMART" id="SM00966">
    <property type="entry name" value="SpoVT_AbrB"/>
    <property type="match status" value="1"/>
</dbReference>
<dbReference type="AlphaFoldDB" id="A0A7V4DDG9"/>